<proteinExistence type="predicted"/>
<dbReference type="AlphaFoldDB" id="X0WRB1"/>
<sequence>MISEEQWEIEDYCECGAIIFIMDDEHKCPDCSCNEDNEKLTGYMGE</sequence>
<name>X0WRB1_9ZZZZ</name>
<reference evidence="1" key="1">
    <citation type="journal article" date="2014" name="Front. Microbiol.">
        <title>High frequency of phylogenetically diverse reductive dehalogenase-homologous genes in deep subseafloor sedimentary metagenomes.</title>
        <authorList>
            <person name="Kawai M."/>
            <person name="Futagami T."/>
            <person name="Toyoda A."/>
            <person name="Takaki Y."/>
            <person name="Nishi S."/>
            <person name="Hori S."/>
            <person name="Arai W."/>
            <person name="Tsubouchi T."/>
            <person name="Morono Y."/>
            <person name="Uchiyama I."/>
            <person name="Ito T."/>
            <person name="Fujiyama A."/>
            <person name="Inagaki F."/>
            <person name="Takami H."/>
        </authorList>
    </citation>
    <scope>NUCLEOTIDE SEQUENCE</scope>
    <source>
        <strain evidence="1">Expedition CK06-06</strain>
    </source>
</reference>
<comment type="caution">
    <text evidence="1">The sequence shown here is derived from an EMBL/GenBank/DDBJ whole genome shotgun (WGS) entry which is preliminary data.</text>
</comment>
<protein>
    <submittedName>
        <fullName evidence="1">Uncharacterized protein</fullName>
    </submittedName>
</protein>
<gene>
    <name evidence="1" type="ORF">S01H1_73980</name>
</gene>
<organism evidence="1">
    <name type="scientific">marine sediment metagenome</name>
    <dbReference type="NCBI Taxonomy" id="412755"/>
    <lineage>
        <taxon>unclassified sequences</taxon>
        <taxon>metagenomes</taxon>
        <taxon>ecological metagenomes</taxon>
    </lineage>
</organism>
<accession>X0WRB1</accession>
<dbReference type="EMBL" id="BARS01049459">
    <property type="protein sequence ID" value="GAG33205.1"/>
    <property type="molecule type" value="Genomic_DNA"/>
</dbReference>
<evidence type="ECO:0000313" key="1">
    <source>
        <dbReference type="EMBL" id="GAG33205.1"/>
    </source>
</evidence>